<accession>A0A7V8NU78</accession>
<proteinExistence type="predicted"/>
<keyword evidence="3" id="KW-0479">Metal-binding</keyword>
<feature type="chain" id="PRO_5030924860" evidence="8">
    <location>
        <begin position="28"/>
        <end position="951"/>
    </location>
</feature>
<dbReference type="Gene3D" id="2.60.40.10">
    <property type="entry name" value="Immunoglobulins"/>
    <property type="match status" value="2"/>
</dbReference>
<evidence type="ECO:0000256" key="1">
    <source>
        <dbReference type="ARBA" id="ARBA00001913"/>
    </source>
</evidence>
<sequence>MKLDALLVRTSVLLCLSLLFVETSRVAAQSSGQTTSQSSFVQAPALPARITQVIDETQLVRLKGNVHPLARPEFDQGPVPDSTPMSRMLLVLQRSPEQEAALETLLGEQQAKDSPNYHNWLTPQQFGVQFGPADADIQTVTGWLTRQGFQGIKLAAGRTVIEFYGTAGQVRNAFHAEIHHYLVNGQTRQANSTDPQIPAALTPVVAGIVTLHNFPRKSMKRDAGAFVQTKEDIVKPLFTTTSGCGTNNAQPCYIVGPADFAKIYNIPTATLSGTGVTIALVADSNINVQDVIDFRNLFGLPANFSQANIILNGPDPGPASDEGEADVDVQVAGMVAPGATIDLVVSEDTLTAAGIDLSALYIVDNNIASVMSESFGLCELALGTAGNQFYSVIWEQAAAQGISVMVATGDNGSAGCDDFTTAKTATNGLAVSGIASTPFDVAVGGTDFDDVGAQTTFWSSTNAGGSRVSALGYIPEIPWNDSCAASATSSTLNTVCATANNIVGGSGGPSSVYAKPSFQTGTITPADGHRDLPDVSLFASDGANSHSFYLFCQADAITAGSPPSCVPDPTTGHFSFFGVGGTSASSPAFAGIMALIDQQQSGRQGNPNLVLYTIAKGETFSSCNSSSFTNPATPPPTSCAFLDITKGNDSVPCSGSSLNCSSTSGTNGVLVSPSSTTTPAWTATTGYDTATGLGSVNVTNLAAAWKTAVGALTGTTASLTLNGGTGPVTITHGTSVTAAVTVAPNSGTVMPTGEVSLIAPTTVNGGIGAGSLNAGNPDTASFSTMLLPGGTYSVTAHYAGDVSFAPSDSAGVPVVVNKENSRLQYGIVTFNPTTGVIVSTNATTVGYGSPYILRIDILNSTTSACQLLVTPNSTAGCAFDATGTVTITDNGSPLDTGTFTINSQGHAEDQPIQLTGGTHTLSATYSGDISYNPITTAVTDMVTVTPVSYTH</sequence>
<dbReference type="EMBL" id="JACDQQ010002095">
    <property type="protein sequence ID" value="MBA0087620.1"/>
    <property type="molecule type" value="Genomic_DNA"/>
</dbReference>
<dbReference type="GO" id="GO:0008240">
    <property type="term" value="F:tripeptidyl-peptidase activity"/>
    <property type="evidence" value="ECO:0007669"/>
    <property type="project" value="TreeGrafter"/>
</dbReference>
<evidence type="ECO:0000256" key="5">
    <source>
        <dbReference type="ARBA" id="ARBA00022825"/>
    </source>
</evidence>
<dbReference type="Proteomes" id="UP000567293">
    <property type="component" value="Unassembled WGS sequence"/>
</dbReference>
<dbReference type="PROSITE" id="PS51695">
    <property type="entry name" value="SEDOLISIN"/>
    <property type="match status" value="1"/>
</dbReference>
<feature type="domain" description="Peptidase S53" evidence="9">
    <location>
        <begin position="254"/>
        <end position="708"/>
    </location>
</feature>
<keyword evidence="5" id="KW-0720">Serine protease</keyword>
<gene>
    <name evidence="10" type="ORF">HRJ53_21760</name>
</gene>
<dbReference type="CDD" id="cd04056">
    <property type="entry name" value="Peptidases_S53"/>
    <property type="match status" value="1"/>
</dbReference>
<dbReference type="InterPro" id="IPR015366">
    <property type="entry name" value="S53_propep"/>
</dbReference>
<evidence type="ECO:0000313" key="10">
    <source>
        <dbReference type="EMBL" id="MBA0087620.1"/>
    </source>
</evidence>
<name>A0A7V8NU78_9BACT</name>
<dbReference type="AlphaFoldDB" id="A0A7V8NU78"/>
<dbReference type="CDD" id="cd11377">
    <property type="entry name" value="Pro-peptidase_S53"/>
    <property type="match status" value="1"/>
</dbReference>
<evidence type="ECO:0000259" key="9">
    <source>
        <dbReference type="PROSITE" id="PS51695"/>
    </source>
</evidence>
<protein>
    <submittedName>
        <fullName evidence="10">Ig-like domain repeat protein</fullName>
    </submittedName>
</protein>
<keyword evidence="6" id="KW-0106">Calcium</keyword>
<dbReference type="Pfam" id="PF16640">
    <property type="entry name" value="Big_3_5"/>
    <property type="match status" value="2"/>
</dbReference>
<dbReference type="PANTHER" id="PTHR14218:SF15">
    <property type="entry name" value="TRIPEPTIDYL-PEPTIDASE 1"/>
    <property type="match status" value="1"/>
</dbReference>
<keyword evidence="4" id="KW-0378">Hydrolase</keyword>
<dbReference type="InterPro" id="IPR013783">
    <property type="entry name" value="Ig-like_fold"/>
</dbReference>
<dbReference type="SUPFAM" id="SSF52743">
    <property type="entry name" value="Subtilisin-like"/>
    <property type="match status" value="1"/>
</dbReference>
<dbReference type="GO" id="GO:0046872">
    <property type="term" value="F:metal ion binding"/>
    <property type="evidence" value="ECO:0007669"/>
    <property type="project" value="UniProtKB-KW"/>
</dbReference>
<dbReference type="InterPro" id="IPR050819">
    <property type="entry name" value="Tripeptidyl-peptidase_I"/>
</dbReference>
<dbReference type="InterPro" id="IPR030400">
    <property type="entry name" value="Sedolisin_dom"/>
</dbReference>
<dbReference type="SMART" id="SM00944">
    <property type="entry name" value="Pro-kuma_activ"/>
    <property type="match status" value="1"/>
</dbReference>
<keyword evidence="11" id="KW-1185">Reference proteome</keyword>
<reference evidence="10" key="1">
    <citation type="submission" date="2020-06" db="EMBL/GenBank/DDBJ databases">
        <title>Legume-microbial interactions unlock mineral nutrients during tropical forest succession.</title>
        <authorList>
            <person name="Epihov D.Z."/>
        </authorList>
    </citation>
    <scope>NUCLEOTIDE SEQUENCE [LARGE SCALE GENOMIC DNA]</scope>
    <source>
        <strain evidence="10">Pan2503</strain>
    </source>
</reference>
<evidence type="ECO:0000256" key="3">
    <source>
        <dbReference type="ARBA" id="ARBA00022723"/>
    </source>
</evidence>
<dbReference type="GO" id="GO:0004252">
    <property type="term" value="F:serine-type endopeptidase activity"/>
    <property type="evidence" value="ECO:0007669"/>
    <property type="project" value="InterPro"/>
</dbReference>
<evidence type="ECO:0000313" key="11">
    <source>
        <dbReference type="Proteomes" id="UP000567293"/>
    </source>
</evidence>
<dbReference type="Pfam" id="PF09286">
    <property type="entry name" value="Pro-kuma_activ"/>
    <property type="match status" value="1"/>
</dbReference>
<feature type="signal peptide" evidence="8">
    <location>
        <begin position="1"/>
        <end position="27"/>
    </location>
</feature>
<dbReference type="InterPro" id="IPR036852">
    <property type="entry name" value="Peptidase_S8/S53_dom_sf"/>
</dbReference>
<evidence type="ECO:0000256" key="6">
    <source>
        <dbReference type="ARBA" id="ARBA00022837"/>
    </source>
</evidence>
<dbReference type="GO" id="GO:0006508">
    <property type="term" value="P:proteolysis"/>
    <property type="evidence" value="ECO:0007669"/>
    <property type="project" value="UniProtKB-KW"/>
</dbReference>
<keyword evidence="8" id="KW-0732">Signal</keyword>
<dbReference type="PANTHER" id="PTHR14218">
    <property type="entry name" value="PROTEASE S8 TRIPEPTIDYL PEPTIDASE I CLN2"/>
    <property type="match status" value="1"/>
</dbReference>
<keyword evidence="7" id="KW-0865">Zymogen</keyword>
<dbReference type="InterPro" id="IPR032109">
    <property type="entry name" value="Big_3_5"/>
</dbReference>
<organism evidence="10 11">
    <name type="scientific">Candidatus Acidiferrum panamense</name>
    <dbReference type="NCBI Taxonomy" id="2741543"/>
    <lineage>
        <taxon>Bacteria</taxon>
        <taxon>Pseudomonadati</taxon>
        <taxon>Acidobacteriota</taxon>
        <taxon>Terriglobia</taxon>
        <taxon>Candidatus Acidiferrales</taxon>
        <taxon>Candidatus Acidiferrum</taxon>
    </lineage>
</organism>
<feature type="non-terminal residue" evidence="10">
    <location>
        <position position="951"/>
    </location>
</feature>
<comment type="caution">
    <text evidence="10">The sequence shown here is derived from an EMBL/GenBank/DDBJ whole genome shotgun (WGS) entry which is preliminary data.</text>
</comment>
<evidence type="ECO:0000256" key="4">
    <source>
        <dbReference type="ARBA" id="ARBA00022801"/>
    </source>
</evidence>
<comment type="cofactor">
    <cofactor evidence="1">
        <name>Ca(2+)</name>
        <dbReference type="ChEBI" id="CHEBI:29108"/>
    </cofactor>
</comment>
<evidence type="ECO:0000256" key="8">
    <source>
        <dbReference type="SAM" id="SignalP"/>
    </source>
</evidence>
<dbReference type="PROSITE" id="PS00138">
    <property type="entry name" value="SUBTILASE_SER"/>
    <property type="match status" value="1"/>
</dbReference>
<evidence type="ECO:0000256" key="7">
    <source>
        <dbReference type="ARBA" id="ARBA00023145"/>
    </source>
</evidence>
<dbReference type="Gene3D" id="3.40.50.200">
    <property type="entry name" value="Peptidase S8/S53 domain"/>
    <property type="match status" value="1"/>
</dbReference>
<dbReference type="SUPFAM" id="SSF54897">
    <property type="entry name" value="Protease propeptides/inhibitors"/>
    <property type="match status" value="1"/>
</dbReference>
<evidence type="ECO:0000256" key="2">
    <source>
        <dbReference type="ARBA" id="ARBA00022670"/>
    </source>
</evidence>
<dbReference type="InterPro" id="IPR023828">
    <property type="entry name" value="Peptidase_S8_Ser-AS"/>
</dbReference>
<keyword evidence="2" id="KW-0645">Protease</keyword>